<gene>
    <name evidence="14" type="ORF">GIY09_08935</name>
</gene>
<organism evidence="14 15">
    <name type="scientific">Fundicoccus ignavus</name>
    <dbReference type="NCBI Taxonomy" id="2664442"/>
    <lineage>
        <taxon>Bacteria</taxon>
        <taxon>Bacillati</taxon>
        <taxon>Bacillota</taxon>
        <taxon>Bacilli</taxon>
        <taxon>Lactobacillales</taxon>
        <taxon>Aerococcaceae</taxon>
        <taxon>Fundicoccus</taxon>
    </lineage>
</organism>
<dbReference type="GO" id="GO:0046872">
    <property type="term" value="F:metal ion binding"/>
    <property type="evidence" value="ECO:0007669"/>
    <property type="project" value="UniProtKB-KW"/>
</dbReference>
<name>A0A6I2GDU8_9LACT</name>
<dbReference type="CDD" id="cd24067">
    <property type="entry name" value="ASKHA_NBD_ROK_BsFRK-like"/>
    <property type="match status" value="1"/>
</dbReference>
<proteinExistence type="inferred from homology"/>
<dbReference type="SUPFAM" id="SSF53067">
    <property type="entry name" value="Actin-like ATPase domain"/>
    <property type="match status" value="1"/>
</dbReference>
<dbReference type="Proteomes" id="UP000430975">
    <property type="component" value="Unassembled WGS sequence"/>
</dbReference>
<dbReference type="Gene3D" id="3.30.420.40">
    <property type="match status" value="2"/>
</dbReference>
<sequence>MKVGAIEAGGTKFVCAVGNEQNEIIERVSFPTTTPEETLAHVFAFFDQYQDELKAIGIGSFGPIEVRQSSPRYGYILSTPKLAWKNFDFLSAMRARYDIPMAWTTDVNAAAVGEASLGAAKGLNNMLYMTVGTGVGVGALVNGQLLEGIGHPEMGHVIVHPHPEDHYAGFCPYHGNCLEGMAAGPSIDGRLGVSGKEIAADHEVWNYVANYLGQALVDYTLILRPERIVIGGGNMKVPGMLDKIKEQYEQLMAEYVDYPALDEYIVLPGLGDNAGITGALSLANQA</sequence>
<comment type="caution">
    <text evidence="14">The sequence shown here is derived from an EMBL/GenBank/DDBJ whole genome shotgun (WGS) entry which is preliminary data.</text>
</comment>
<dbReference type="RefSeq" id="WP_153863817.1">
    <property type="nucleotide sequence ID" value="NZ_WJQS01000008.1"/>
</dbReference>
<evidence type="ECO:0000313" key="14">
    <source>
        <dbReference type="EMBL" id="MRI85987.1"/>
    </source>
</evidence>
<keyword evidence="7" id="KW-0862">Zinc</keyword>
<dbReference type="EC" id="2.7.1.4" evidence="11"/>
<evidence type="ECO:0000256" key="11">
    <source>
        <dbReference type="ARBA" id="ARBA00038887"/>
    </source>
</evidence>
<evidence type="ECO:0000256" key="13">
    <source>
        <dbReference type="ARBA" id="ARBA00074653"/>
    </source>
</evidence>
<dbReference type="InterPro" id="IPR000600">
    <property type="entry name" value="ROK"/>
</dbReference>
<reference evidence="14 15" key="1">
    <citation type="submission" date="2019-11" db="EMBL/GenBank/DDBJ databases">
        <title>Characterisation of Fundicoccus ignavus gen. nov. sp. nov., a novel genus of the family Aerococcaceae isolated from bulk tank milk.</title>
        <authorList>
            <person name="Siebert A."/>
            <person name="Huptas C."/>
            <person name="Wenning M."/>
            <person name="Scherer S."/>
            <person name="Doll E.V."/>
        </authorList>
    </citation>
    <scope>NUCLEOTIDE SEQUENCE [LARGE SCALE GENOMIC DNA]</scope>
    <source>
        <strain evidence="14 15">WS4759</strain>
    </source>
</reference>
<keyword evidence="3" id="KW-0808">Transferase</keyword>
<evidence type="ECO:0000256" key="1">
    <source>
        <dbReference type="ARBA" id="ARBA00001946"/>
    </source>
</evidence>
<keyword evidence="4" id="KW-0479">Metal-binding</keyword>
<dbReference type="PANTHER" id="PTHR42742:SF3">
    <property type="entry name" value="FRUCTOKINASE"/>
    <property type="match status" value="1"/>
</dbReference>
<dbReference type="InterPro" id="IPR049874">
    <property type="entry name" value="ROK_cs"/>
</dbReference>
<dbReference type="InterPro" id="IPR051804">
    <property type="entry name" value="Carb_Metab_Reg_Kinase/Isom"/>
</dbReference>
<evidence type="ECO:0000256" key="10">
    <source>
        <dbReference type="ARBA" id="ARBA00023277"/>
    </source>
</evidence>
<dbReference type="PANTHER" id="PTHR42742">
    <property type="entry name" value="TRANSCRIPTIONAL REPRESSOR MPRA"/>
    <property type="match status" value="1"/>
</dbReference>
<dbReference type="FunFam" id="3.30.420.40:FF:000153">
    <property type="entry name" value="Putative fructokinase"/>
    <property type="match status" value="1"/>
</dbReference>
<keyword evidence="15" id="KW-1185">Reference proteome</keyword>
<evidence type="ECO:0000256" key="4">
    <source>
        <dbReference type="ARBA" id="ARBA00022723"/>
    </source>
</evidence>
<accession>A0A6I2GDU8</accession>
<keyword evidence="10" id="KW-0119">Carbohydrate metabolism</keyword>
<evidence type="ECO:0000256" key="6">
    <source>
        <dbReference type="ARBA" id="ARBA00022777"/>
    </source>
</evidence>
<comment type="catalytic activity">
    <reaction evidence="12">
        <text>D-fructose + ATP = D-fructose 6-phosphate + ADP + H(+)</text>
        <dbReference type="Rhea" id="RHEA:16125"/>
        <dbReference type="ChEBI" id="CHEBI:15378"/>
        <dbReference type="ChEBI" id="CHEBI:30616"/>
        <dbReference type="ChEBI" id="CHEBI:37721"/>
        <dbReference type="ChEBI" id="CHEBI:61527"/>
        <dbReference type="ChEBI" id="CHEBI:456216"/>
        <dbReference type="EC" id="2.7.1.4"/>
    </reaction>
</comment>
<dbReference type="Pfam" id="PF00480">
    <property type="entry name" value="ROK"/>
    <property type="match status" value="1"/>
</dbReference>
<dbReference type="AlphaFoldDB" id="A0A6I2GDU8"/>
<keyword evidence="6" id="KW-0418">Kinase</keyword>
<protein>
    <recommendedName>
        <fullName evidence="13">Fructokinase</fullName>
        <ecNumber evidence="11">2.7.1.4</ecNumber>
    </recommendedName>
</protein>
<comment type="cofactor">
    <cofactor evidence="1">
        <name>Mg(2+)</name>
        <dbReference type="ChEBI" id="CHEBI:18420"/>
    </cofactor>
</comment>
<evidence type="ECO:0000256" key="7">
    <source>
        <dbReference type="ARBA" id="ARBA00022833"/>
    </source>
</evidence>
<evidence type="ECO:0000256" key="12">
    <source>
        <dbReference type="ARBA" id="ARBA00048451"/>
    </source>
</evidence>
<dbReference type="InterPro" id="IPR043129">
    <property type="entry name" value="ATPase_NBD"/>
</dbReference>
<evidence type="ECO:0000256" key="9">
    <source>
        <dbReference type="ARBA" id="ARBA00022842"/>
    </source>
</evidence>
<dbReference type="PROSITE" id="PS01125">
    <property type="entry name" value="ROK"/>
    <property type="match status" value="1"/>
</dbReference>
<keyword evidence="5" id="KW-0547">Nucleotide-binding</keyword>
<keyword evidence="9" id="KW-0460">Magnesium</keyword>
<evidence type="ECO:0000256" key="5">
    <source>
        <dbReference type="ARBA" id="ARBA00022741"/>
    </source>
</evidence>
<evidence type="ECO:0000313" key="15">
    <source>
        <dbReference type="Proteomes" id="UP000430975"/>
    </source>
</evidence>
<evidence type="ECO:0000256" key="8">
    <source>
        <dbReference type="ARBA" id="ARBA00022840"/>
    </source>
</evidence>
<dbReference type="FunFam" id="3.30.420.40:FF:000136">
    <property type="entry name" value="Putative fructokinase"/>
    <property type="match status" value="1"/>
</dbReference>
<evidence type="ECO:0000256" key="3">
    <source>
        <dbReference type="ARBA" id="ARBA00022679"/>
    </source>
</evidence>
<dbReference type="EMBL" id="WJQS01000008">
    <property type="protein sequence ID" value="MRI85987.1"/>
    <property type="molecule type" value="Genomic_DNA"/>
</dbReference>
<comment type="similarity">
    <text evidence="2">Belongs to the ROK (NagC/XylR) family.</text>
</comment>
<keyword evidence="8" id="KW-0067">ATP-binding</keyword>
<dbReference type="GO" id="GO:0008865">
    <property type="term" value="F:fructokinase activity"/>
    <property type="evidence" value="ECO:0007669"/>
    <property type="project" value="UniProtKB-EC"/>
</dbReference>
<evidence type="ECO:0000256" key="2">
    <source>
        <dbReference type="ARBA" id="ARBA00006479"/>
    </source>
</evidence>
<dbReference type="GO" id="GO:0005524">
    <property type="term" value="F:ATP binding"/>
    <property type="evidence" value="ECO:0007669"/>
    <property type="project" value="UniProtKB-KW"/>
</dbReference>